<sequence length="611" mass="70536">MAAFHFPDNIPQLPARNEPWSANVVTGHQVLNEAYQRARQTLLQEDSDPLRYKLLSSHIIDRSIPVLEGLAADVPRDWIDECANIFGPLVYELEVAALGAEGVRREQHNIVLLEPVITERTRNRGRPAKHIDPAYLQEATSANRNIKLNTLADALNVHRHTLRKRMRELGLAKRFDDIDDHNLDNITRQYKVKKPTSGLRYLRGHFRRHGLRIQRERARHSLKRVDALGQALRSHLTINRRRYKVPRPNYLWHCDGHHKLIWWGIVIHGFVDGYCRTITGLRASSNNLAATVLEVFMAAIQAYGTPYRLRGDRGGENTRVAIWMVMHRGPGRASFMWGSSTRNTRIERLWVEVGTQFARRWRAFFTRLGRLHRLDRKNPSHLWLLHQLFLFEINNDCLEFQEEWNLHPLGGRTTNDQSPADMRLLGQTTEGVYQDPLDGIHPDAINRYYGVAGPRVRRTRTQTGAGIDPEEGVEDEDLEPSVEEELENHIEADLEHNIRHQPVKVAQNRSPFRDAEDETQFLALMADLLARPDVIPDEYGVIEAEWDDEGYPEIEVFRPGTKGKEMSVILPRTEWYPKAVQWAQALNLMTRILHELEVEEEQQVDSGSDSD</sequence>
<dbReference type="SUPFAM" id="SSF53098">
    <property type="entry name" value="Ribonuclease H-like"/>
    <property type="match status" value="1"/>
</dbReference>
<dbReference type="InterPro" id="IPR036397">
    <property type="entry name" value="RNaseH_sf"/>
</dbReference>
<dbReference type="Proteomes" id="UP001362999">
    <property type="component" value="Unassembled WGS sequence"/>
</dbReference>
<dbReference type="AlphaFoldDB" id="A0AAW0BCG6"/>
<reference evidence="3 4" key="1">
    <citation type="journal article" date="2024" name="J Genomics">
        <title>Draft genome sequencing and assembly of Favolaschia claudopus CIRM-BRFM 2984 isolated from oak limbs.</title>
        <authorList>
            <person name="Navarro D."/>
            <person name="Drula E."/>
            <person name="Chaduli D."/>
            <person name="Cazenave R."/>
            <person name="Ahrendt S."/>
            <person name="Wang J."/>
            <person name="Lipzen A."/>
            <person name="Daum C."/>
            <person name="Barry K."/>
            <person name="Grigoriev I.V."/>
            <person name="Favel A."/>
            <person name="Rosso M.N."/>
            <person name="Martin F."/>
        </authorList>
    </citation>
    <scope>NUCLEOTIDE SEQUENCE [LARGE SCALE GENOMIC DNA]</scope>
    <source>
        <strain evidence="3 4">CIRM-BRFM 2984</strain>
    </source>
</reference>
<dbReference type="InterPro" id="IPR058913">
    <property type="entry name" value="Integrase_dom_put"/>
</dbReference>
<dbReference type="GO" id="GO:0005634">
    <property type="term" value="C:nucleus"/>
    <property type="evidence" value="ECO:0007669"/>
    <property type="project" value="UniProtKB-ARBA"/>
</dbReference>
<feature type="domain" description="Integrase catalytic" evidence="2">
    <location>
        <begin position="244"/>
        <end position="427"/>
    </location>
</feature>
<name>A0AAW0BCG6_9AGAR</name>
<protein>
    <recommendedName>
        <fullName evidence="2">Integrase catalytic domain-containing protein</fullName>
    </recommendedName>
</protein>
<organism evidence="3 4">
    <name type="scientific">Favolaschia claudopus</name>
    <dbReference type="NCBI Taxonomy" id="2862362"/>
    <lineage>
        <taxon>Eukaryota</taxon>
        <taxon>Fungi</taxon>
        <taxon>Dikarya</taxon>
        <taxon>Basidiomycota</taxon>
        <taxon>Agaricomycotina</taxon>
        <taxon>Agaricomycetes</taxon>
        <taxon>Agaricomycetidae</taxon>
        <taxon>Agaricales</taxon>
        <taxon>Marasmiineae</taxon>
        <taxon>Mycenaceae</taxon>
        <taxon>Favolaschia</taxon>
    </lineage>
</organism>
<evidence type="ECO:0000313" key="4">
    <source>
        <dbReference type="Proteomes" id="UP001362999"/>
    </source>
</evidence>
<dbReference type="PANTHER" id="PTHR46791">
    <property type="entry name" value="EXPRESSED PROTEIN"/>
    <property type="match status" value="1"/>
</dbReference>
<accession>A0AAW0BCG6</accession>
<keyword evidence="1" id="KW-0694">RNA-binding</keyword>
<dbReference type="PANTHER" id="PTHR46791:SF5">
    <property type="entry name" value="CLR5 DOMAIN-CONTAINING PROTEIN-RELATED"/>
    <property type="match status" value="1"/>
</dbReference>
<dbReference type="InterPro" id="IPR012337">
    <property type="entry name" value="RNaseH-like_sf"/>
</dbReference>
<comment type="caution">
    <text evidence="3">The sequence shown here is derived from an EMBL/GenBank/DDBJ whole genome shotgun (WGS) entry which is preliminary data.</text>
</comment>
<gene>
    <name evidence="3" type="ORF">R3P38DRAFT_3537440</name>
</gene>
<evidence type="ECO:0000256" key="1">
    <source>
        <dbReference type="ARBA" id="ARBA00022884"/>
    </source>
</evidence>
<dbReference type="Gene3D" id="3.30.420.10">
    <property type="entry name" value="Ribonuclease H-like superfamily/Ribonuclease H"/>
    <property type="match status" value="1"/>
</dbReference>
<dbReference type="InterPro" id="IPR001584">
    <property type="entry name" value="Integrase_cat-core"/>
</dbReference>
<dbReference type="EMBL" id="JAWWNJ010000036">
    <property type="protein sequence ID" value="KAK7023214.1"/>
    <property type="molecule type" value="Genomic_DNA"/>
</dbReference>
<dbReference type="GO" id="GO:0003723">
    <property type="term" value="F:RNA binding"/>
    <property type="evidence" value="ECO:0007669"/>
    <property type="project" value="UniProtKB-KW"/>
</dbReference>
<evidence type="ECO:0000313" key="3">
    <source>
        <dbReference type="EMBL" id="KAK7023214.1"/>
    </source>
</evidence>
<dbReference type="Pfam" id="PF24764">
    <property type="entry name" value="rva_4"/>
    <property type="match status" value="1"/>
</dbReference>
<keyword evidence="4" id="KW-1185">Reference proteome</keyword>
<dbReference type="GO" id="GO:0015074">
    <property type="term" value="P:DNA integration"/>
    <property type="evidence" value="ECO:0007669"/>
    <property type="project" value="InterPro"/>
</dbReference>
<proteinExistence type="predicted"/>
<dbReference type="PROSITE" id="PS50994">
    <property type="entry name" value="INTEGRASE"/>
    <property type="match status" value="1"/>
</dbReference>
<evidence type="ECO:0000259" key="2">
    <source>
        <dbReference type="PROSITE" id="PS50994"/>
    </source>
</evidence>